<keyword evidence="1" id="KW-0812">Transmembrane</keyword>
<keyword evidence="1" id="KW-1133">Transmembrane helix</keyword>
<organism evidence="2 3">
    <name type="scientific">Neorhodopirellula pilleata</name>
    <dbReference type="NCBI Taxonomy" id="2714738"/>
    <lineage>
        <taxon>Bacteria</taxon>
        <taxon>Pseudomonadati</taxon>
        <taxon>Planctomycetota</taxon>
        <taxon>Planctomycetia</taxon>
        <taxon>Pirellulales</taxon>
        <taxon>Pirellulaceae</taxon>
        <taxon>Neorhodopirellula</taxon>
    </lineage>
</organism>
<keyword evidence="1" id="KW-0472">Membrane</keyword>
<dbReference type="Proteomes" id="UP000316213">
    <property type="component" value="Unassembled WGS sequence"/>
</dbReference>
<gene>
    <name evidence="2" type="ORF">Pla100_32490</name>
</gene>
<evidence type="ECO:0000313" key="2">
    <source>
        <dbReference type="EMBL" id="TWT95608.1"/>
    </source>
</evidence>
<reference evidence="2 3" key="1">
    <citation type="submission" date="2019-02" db="EMBL/GenBank/DDBJ databases">
        <title>Deep-cultivation of Planctomycetes and their phenomic and genomic characterization uncovers novel biology.</title>
        <authorList>
            <person name="Wiegand S."/>
            <person name="Jogler M."/>
            <person name="Boedeker C."/>
            <person name="Pinto D."/>
            <person name="Vollmers J."/>
            <person name="Rivas-Marin E."/>
            <person name="Kohn T."/>
            <person name="Peeters S.H."/>
            <person name="Heuer A."/>
            <person name="Rast P."/>
            <person name="Oberbeckmann S."/>
            <person name="Bunk B."/>
            <person name="Jeske O."/>
            <person name="Meyerdierks A."/>
            <person name="Storesund J.E."/>
            <person name="Kallscheuer N."/>
            <person name="Luecker S."/>
            <person name="Lage O.M."/>
            <person name="Pohl T."/>
            <person name="Merkel B.J."/>
            <person name="Hornburger P."/>
            <person name="Mueller R.-W."/>
            <person name="Bruemmer F."/>
            <person name="Labrenz M."/>
            <person name="Spormann A.M."/>
            <person name="Op Den Camp H."/>
            <person name="Overmann J."/>
            <person name="Amann R."/>
            <person name="Jetten M.S.M."/>
            <person name="Mascher T."/>
            <person name="Medema M.H."/>
            <person name="Devos D.P."/>
            <person name="Kaster A.-K."/>
            <person name="Ovreas L."/>
            <person name="Rohde M."/>
            <person name="Galperin M.Y."/>
            <person name="Jogler C."/>
        </authorList>
    </citation>
    <scope>NUCLEOTIDE SEQUENCE [LARGE SCALE GENOMIC DNA]</scope>
    <source>
        <strain evidence="2 3">Pla100</strain>
    </source>
</reference>
<evidence type="ECO:0000256" key="1">
    <source>
        <dbReference type="SAM" id="Phobius"/>
    </source>
</evidence>
<feature type="transmembrane region" description="Helical" evidence="1">
    <location>
        <begin position="79"/>
        <end position="101"/>
    </location>
</feature>
<evidence type="ECO:0000313" key="3">
    <source>
        <dbReference type="Proteomes" id="UP000316213"/>
    </source>
</evidence>
<accession>A0A5C6A8I4</accession>
<name>A0A5C6A8I4_9BACT</name>
<protein>
    <submittedName>
        <fullName evidence="2">Uncharacterized protein</fullName>
    </submittedName>
</protein>
<dbReference type="EMBL" id="SJPM01000006">
    <property type="protein sequence ID" value="TWT95608.1"/>
    <property type="molecule type" value="Genomic_DNA"/>
</dbReference>
<keyword evidence="3" id="KW-1185">Reference proteome</keyword>
<proteinExistence type="predicted"/>
<comment type="caution">
    <text evidence="2">The sequence shown here is derived from an EMBL/GenBank/DDBJ whole genome shotgun (WGS) entry which is preliminary data.</text>
</comment>
<sequence length="119" mass="13611">MSSESHLPQIDVSADRPTRPRCGRLVDIAVFAFVAIVDRWFAGRPGEPERTEYVNHLVFINRPQFRSSLPINWMDQQRLLLLSLIGLFTGLQALTCCWLCLPDISTSRWWRGAIQLSIA</sequence>
<dbReference type="AlphaFoldDB" id="A0A5C6A8I4"/>